<protein>
    <submittedName>
        <fullName evidence="1">Phage tail protein</fullName>
    </submittedName>
</protein>
<name>A0A7V7G326_9GAMM</name>
<comment type="caution">
    <text evidence="1">The sequence shown here is derived from an EMBL/GenBank/DDBJ whole genome shotgun (WGS) entry which is preliminary data.</text>
</comment>
<keyword evidence="2" id="KW-1185">Reference proteome</keyword>
<dbReference type="AlphaFoldDB" id="A0A7V7G326"/>
<dbReference type="Proteomes" id="UP000486760">
    <property type="component" value="Unassembled WGS sequence"/>
</dbReference>
<gene>
    <name evidence="1" type="ORF">F0A17_01900</name>
</gene>
<sequence>MLDFEIEAGDLQRIADELGAMPKEVRAAYNRALTRTAATLRKLSSKGLQSHLGLARVAAVRRRLKSLRIRGQGGMGSVRLWYGLNDLPVSEFRGRATPRSGGAAYSGPAGSHSFDRAWIGASRYARKRTILQRVRGSRYPIREAQLPIKDKADVFVEDEVFVKLNDIFWQHFSRDLERRVDYMRSR</sequence>
<evidence type="ECO:0000313" key="2">
    <source>
        <dbReference type="Proteomes" id="UP000486760"/>
    </source>
</evidence>
<evidence type="ECO:0000313" key="1">
    <source>
        <dbReference type="EMBL" id="KAA0014427.1"/>
    </source>
</evidence>
<reference evidence="1 2" key="1">
    <citation type="submission" date="2019-08" db="EMBL/GenBank/DDBJ databases">
        <title>Bioinformatics analysis of the strain L3 and L5.</title>
        <authorList>
            <person name="Li X."/>
        </authorList>
    </citation>
    <scope>NUCLEOTIDE SEQUENCE [LARGE SCALE GENOMIC DNA]</scope>
    <source>
        <strain evidence="1 2">L5</strain>
    </source>
</reference>
<dbReference type="EMBL" id="VTPY01000001">
    <property type="protein sequence ID" value="KAA0014427.1"/>
    <property type="molecule type" value="Genomic_DNA"/>
</dbReference>
<organism evidence="1 2">
    <name type="scientific">Billgrantia pellis</name>
    <dbReference type="NCBI Taxonomy" id="2606936"/>
    <lineage>
        <taxon>Bacteria</taxon>
        <taxon>Pseudomonadati</taxon>
        <taxon>Pseudomonadota</taxon>
        <taxon>Gammaproteobacteria</taxon>
        <taxon>Oceanospirillales</taxon>
        <taxon>Halomonadaceae</taxon>
        <taxon>Billgrantia</taxon>
    </lineage>
</organism>
<proteinExistence type="predicted"/>
<accession>A0A7V7G326</accession>
<dbReference type="RefSeq" id="WP_149326637.1">
    <property type="nucleotide sequence ID" value="NZ_VTPY01000001.1"/>
</dbReference>